<sequence length="128" mass="14537">MVGVETKKHTVEDYYLFMSKLGDFFEYADGEIFSKYGDKPLPADVIDYVLSADFDTKDFTFPIPMPTRKHQLIASNALFGIRTNLKANAKKFFVYGDGTKVLIADKGTYRVPDLAVTQKDTEVFDEKD</sequence>
<dbReference type="RefSeq" id="WP_091544323.1">
    <property type="nucleotide sequence ID" value="NZ_FONY01000014.1"/>
</dbReference>
<dbReference type="EMBL" id="FONY01000014">
    <property type="protein sequence ID" value="SFF05893.1"/>
    <property type="molecule type" value="Genomic_DNA"/>
</dbReference>
<dbReference type="Gene3D" id="3.90.1570.10">
    <property type="entry name" value="tt1808, chain A"/>
    <property type="match status" value="1"/>
</dbReference>
<evidence type="ECO:0000313" key="2">
    <source>
        <dbReference type="Proteomes" id="UP000199513"/>
    </source>
</evidence>
<evidence type="ECO:0000313" key="1">
    <source>
        <dbReference type="EMBL" id="SFF05893.1"/>
    </source>
</evidence>
<reference evidence="1 2" key="1">
    <citation type="submission" date="2016-10" db="EMBL/GenBank/DDBJ databases">
        <authorList>
            <person name="de Groot N.N."/>
        </authorList>
    </citation>
    <scope>NUCLEOTIDE SEQUENCE [LARGE SCALE GENOMIC DNA]</scope>
    <source>
        <strain>GEY</strain>
        <strain evidence="2">DSM 9560</strain>
    </source>
</reference>
<name>A0A1I2FLJ4_9BACT</name>
<keyword evidence="2" id="KW-1185">Reference proteome</keyword>
<accession>A0A1I2FLJ4</accession>
<dbReference type="Proteomes" id="UP000199513">
    <property type="component" value="Unassembled WGS sequence"/>
</dbReference>
<protein>
    <submittedName>
        <fullName evidence="1">Uncharacterized protein</fullName>
    </submittedName>
</protein>
<organism evidence="1 2">
    <name type="scientific">Thermoflexibacter ruber</name>
    <dbReference type="NCBI Taxonomy" id="1003"/>
    <lineage>
        <taxon>Bacteria</taxon>
        <taxon>Pseudomonadati</taxon>
        <taxon>Bacteroidota</taxon>
        <taxon>Cytophagia</taxon>
        <taxon>Cytophagales</taxon>
        <taxon>Thermoflexibacteraceae</taxon>
        <taxon>Thermoflexibacter</taxon>
    </lineage>
</organism>
<proteinExistence type="predicted"/>
<gene>
    <name evidence="1" type="ORF">SAMN04488541_101454</name>
</gene>
<dbReference type="AlphaFoldDB" id="A0A1I2FLJ4"/>
<dbReference type="InterPro" id="IPR012296">
    <property type="entry name" value="Nuclease_put_TT1808"/>
</dbReference>